<dbReference type="AlphaFoldDB" id="A0A165ZNR5"/>
<evidence type="ECO:0000313" key="2">
    <source>
        <dbReference type="EMBL" id="KZP10767.1"/>
    </source>
</evidence>
<evidence type="ECO:0000256" key="1">
    <source>
        <dbReference type="SAM" id="MobiDB-lite"/>
    </source>
</evidence>
<name>A0A165ZNR5_9AGAM</name>
<sequence length="355" mass="38456">MKGGGVRAGGGWKRRGMARLCARSLKTFADVWVSLPDLQNGKGHVSVHWRGIDKETERTISTDILQKRQAQMFERREHRKEGSEGGEGRAFDAAHVERGQLRASVAICEPFEQFLRLRAFAGRRIAHIEGQAAQALWHCHCSCAFGRLVCVAQARRDHDVAQREPLKRGEARHEPAEVVRVRERRAVDSEGGQRREHARQRRGRVRAQHRPFQIAQLHGAQVGERGAAREEHVRGRGVLEGQVGRMRRDGAADLLPIMRRRVEEREECGGGARGERDDGEEVRAGGGCPGDGGEGEGGEVVGGAAGGGGGEVCGDEGLELCGEGGHGVGGCGPMRGVLLSSYMNTANTADLGARV</sequence>
<keyword evidence="3" id="KW-1185">Reference proteome</keyword>
<organism evidence="2 3">
    <name type="scientific">Athelia psychrophila</name>
    <dbReference type="NCBI Taxonomy" id="1759441"/>
    <lineage>
        <taxon>Eukaryota</taxon>
        <taxon>Fungi</taxon>
        <taxon>Dikarya</taxon>
        <taxon>Basidiomycota</taxon>
        <taxon>Agaricomycotina</taxon>
        <taxon>Agaricomycetes</taxon>
        <taxon>Agaricomycetidae</taxon>
        <taxon>Atheliales</taxon>
        <taxon>Atheliaceae</taxon>
        <taxon>Athelia</taxon>
    </lineage>
</organism>
<feature type="region of interest" description="Disordered" evidence="1">
    <location>
        <begin position="185"/>
        <end position="208"/>
    </location>
</feature>
<gene>
    <name evidence="2" type="ORF">FIBSPDRAFT_200081</name>
</gene>
<feature type="compositionally biased region" description="Basic and acidic residues" evidence="1">
    <location>
        <begin position="266"/>
        <end position="276"/>
    </location>
</feature>
<proteinExistence type="predicted"/>
<dbReference type="EMBL" id="KV417674">
    <property type="protein sequence ID" value="KZP10767.1"/>
    <property type="molecule type" value="Genomic_DNA"/>
</dbReference>
<feature type="compositionally biased region" description="Basic residues" evidence="1">
    <location>
        <begin position="196"/>
        <end position="208"/>
    </location>
</feature>
<reference evidence="2 3" key="1">
    <citation type="journal article" date="2016" name="Mol. Biol. Evol.">
        <title>Comparative Genomics of Early-Diverging Mushroom-Forming Fungi Provides Insights into the Origins of Lignocellulose Decay Capabilities.</title>
        <authorList>
            <person name="Nagy L.G."/>
            <person name="Riley R."/>
            <person name="Tritt A."/>
            <person name="Adam C."/>
            <person name="Daum C."/>
            <person name="Floudas D."/>
            <person name="Sun H."/>
            <person name="Yadav J.S."/>
            <person name="Pangilinan J."/>
            <person name="Larsson K.H."/>
            <person name="Matsuura K."/>
            <person name="Barry K."/>
            <person name="Labutti K."/>
            <person name="Kuo R."/>
            <person name="Ohm R.A."/>
            <person name="Bhattacharya S.S."/>
            <person name="Shirouzu T."/>
            <person name="Yoshinaga Y."/>
            <person name="Martin F.M."/>
            <person name="Grigoriev I.V."/>
            <person name="Hibbett D.S."/>
        </authorList>
    </citation>
    <scope>NUCLEOTIDE SEQUENCE [LARGE SCALE GENOMIC DNA]</scope>
    <source>
        <strain evidence="2 3">CBS 109695</strain>
    </source>
</reference>
<feature type="region of interest" description="Disordered" evidence="1">
    <location>
        <begin position="266"/>
        <end position="303"/>
    </location>
</feature>
<feature type="compositionally biased region" description="Basic and acidic residues" evidence="1">
    <location>
        <begin position="185"/>
        <end position="195"/>
    </location>
</feature>
<dbReference type="Proteomes" id="UP000076532">
    <property type="component" value="Unassembled WGS sequence"/>
</dbReference>
<accession>A0A165ZNR5</accession>
<evidence type="ECO:0000313" key="3">
    <source>
        <dbReference type="Proteomes" id="UP000076532"/>
    </source>
</evidence>
<protein>
    <submittedName>
        <fullName evidence="2">Uncharacterized protein</fullName>
    </submittedName>
</protein>